<gene>
    <name evidence="2" type="ORF">HNAJ_LOCUS5726</name>
</gene>
<sequence length="248" mass="27266">MKSGIDPPSHILTSSSGASGLYDTLPNSGYPRDGPPRNSEVNNLYRVARQQQSNAHAGLLVVVLACVGELPQHIPYLSKTTLDCLSEFLLFPSPTLSKLNRSICRNSSGRRSNTSASTRARTMTLDQWAHGSRSPRAQRLLDRIRATAIQSLCRVLLTNRSYVESLLAELSRKLYNATTESDRDTDLIYQNVILTLGRVGIELANVPNTQEQVLQLIQQCLEIPSVSLELIEKIIDQCACMVIGGCVS</sequence>
<accession>A0A0R3TF89</accession>
<evidence type="ECO:0000256" key="1">
    <source>
        <dbReference type="SAM" id="MobiDB-lite"/>
    </source>
</evidence>
<name>A0A0R3TF89_RODNA</name>
<dbReference type="EMBL" id="UZAE01005289">
    <property type="protein sequence ID" value="VDO01586.1"/>
    <property type="molecule type" value="Genomic_DNA"/>
</dbReference>
<reference evidence="4" key="1">
    <citation type="submission" date="2017-02" db="UniProtKB">
        <authorList>
            <consortium name="WormBaseParasite"/>
        </authorList>
    </citation>
    <scope>IDENTIFICATION</scope>
</reference>
<organism evidence="4">
    <name type="scientific">Rodentolepis nana</name>
    <name type="common">Dwarf tapeworm</name>
    <name type="synonym">Hymenolepis nana</name>
    <dbReference type="NCBI Taxonomy" id="102285"/>
    <lineage>
        <taxon>Eukaryota</taxon>
        <taxon>Metazoa</taxon>
        <taxon>Spiralia</taxon>
        <taxon>Lophotrochozoa</taxon>
        <taxon>Platyhelminthes</taxon>
        <taxon>Cestoda</taxon>
        <taxon>Eucestoda</taxon>
        <taxon>Cyclophyllidea</taxon>
        <taxon>Hymenolepididae</taxon>
        <taxon>Rodentolepis</taxon>
    </lineage>
</organism>
<evidence type="ECO:0000313" key="4">
    <source>
        <dbReference type="WBParaSite" id="HNAJ_0000572901-mRNA-1"/>
    </source>
</evidence>
<feature type="region of interest" description="Disordered" evidence="1">
    <location>
        <begin position="1"/>
        <end position="40"/>
    </location>
</feature>
<dbReference type="AlphaFoldDB" id="A0A0R3TF89"/>
<dbReference type="STRING" id="102285.A0A0R3TF89"/>
<dbReference type="InterPro" id="IPR016024">
    <property type="entry name" value="ARM-type_fold"/>
</dbReference>
<dbReference type="Proteomes" id="UP000278807">
    <property type="component" value="Unassembled WGS sequence"/>
</dbReference>
<evidence type="ECO:0000313" key="3">
    <source>
        <dbReference type="Proteomes" id="UP000278807"/>
    </source>
</evidence>
<dbReference type="WBParaSite" id="HNAJ_0000572901-mRNA-1">
    <property type="protein sequence ID" value="HNAJ_0000572901-mRNA-1"/>
    <property type="gene ID" value="HNAJ_0000572901"/>
</dbReference>
<keyword evidence="3" id="KW-1185">Reference proteome</keyword>
<dbReference type="SUPFAM" id="SSF48371">
    <property type="entry name" value="ARM repeat"/>
    <property type="match status" value="1"/>
</dbReference>
<reference evidence="2 3" key="2">
    <citation type="submission" date="2018-11" db="EMBL/GenBank/DDBJ databases">
        <authorList>
            <consortium name="Pathogen Informatics"/>
        </authorList>
    </citation>
    <scope>NUCLEOTIDE SEQUENCE [LARGE SCALE GENOMIC DNA]</scope>
</reference>
<evidence type="ECO:0000313" key="2">
    <source>
        <dbReference type="EMBL" id="VDO01586.1"/>
    </source>
</evidence>
<dbReference type="OrthoDB" id="10264149at2759"/>
<protein>
    <submittedName>
        <fullName evidence="4">Adaptin_N domain-containing protein</fullName>
    </submittedName>
</protein>
<proteinExistence type="predicted"/>